<feature type="transmembrane region" description="Helical" evidence="7">
    <location>
        <begin position="127"/>
        <end position="147"/>
    </location>
</feature>
<evidence type="ECO:0000313" key="10">
    <source>
        <dbReference type="Proteomes" id="UP000294927"/>
    </source>
</evidence>
<evidence type="ECO:0000256" key="2">
    <source>
        <dbReference type="ARBA" id="ARBA00022475"/>
    </source>
</evidence>
<evidence type="ECO:0000256" key="4">
    <source>
        <dbReference type="ARBA" id="ARBA00022989"/>
    </source>
</evidence>
<proteinExistence type="predicted"/>
<dbReference type="InterPro" id="IPR011701">
    <property type="entry name" value="MFS"/>
</dbReference>
<feature type="transmembrane region" description="Helical" evidence="7">
    <location>
        <begin position="100"/>
        <end position="120"/>
    </location>
</feature>
<dbReference type="PROSITE" id="PS51257">
    <property type="entry name" value="PROKAR_LIPOPROTEIN"/>
    <property type="match status" value="1"/>
</dbReference>
<dbReference type="GO" id="GO:0022857">
    <property type="term" value="F:transmembrane transporter activity"/>
    <property type="evidence" value="ECO:0007669"/>
    <property type="project" value="InterPro"/>
</dbReference>
<evidence type="ECO:0000256" key="3">
    <source>
        <dbReference type="ARBA" id="ARBA00022692"/>
    </source>
</evidence>
<feature type="transmembrane region" description="Helical" evidence="7">
    <location>
        <begin position="292"/>
        <end position="314"/>
    </location>
</feature>
<dbReference type="InterPro" id="IPR020846">
    <property type="entry name" value="MFS_dom"/>
</dbReference>
<feature type="transmembrane region" description="Helical" evidence="7">
    <location>
        <begin position="70"/>
        <end position="94"/>
    </location>
</feature>
<feature type="region of interest" description="Disordered" evidence="6">
    <location>
        <begin position="380"/>
        <end position="403"/>
    </location>
</feature>
<feature type="transmembrane region" description="Helical" evidence="7">
    <location>
        <begin position="265"/>
        <end position="286"/>
    </location>
</feature>
<feature type="transmembrane region" description="Helical" evidence="7">
    <location>
        <begin position="42"/>
        <end position="63"/>
    </location>
</feature>
<evidence type="ECO:0000256" key="7">
    <source>
        <dbReference type="SAM" id="Phobius"/>
    </source>
</evidence>
<dbReference type="PANTHER" id="PTHR43124">
    <property type="entry name" value="PURINE EFFLUX PUMP PBUE"/>
    <property type="match status" value="1"/>
</dbReference>
<evidence type="ECO:0000259" key="8">
    <source>
        <dbReference type="PROSITE" id="PS50850"/>
    </source>
</evidence>
<feature type="transmembrane region" description="Helical" evidence="7">
    <location>
        <begin position="235"/>
        <end position="253"/>
    </location>
</feature>
<comment type="subcellular location">
    <subcellularLocation>
        <location evidence="1">Cell membrane</location>
        <topology evidence="1">Multi-pass membrane protein</topology>
    </subcellularLocation>
</comment>
<evidence type="ECO:0000256" key="5">
    <source>
        <dbReference type="ARBA" id="ARBA00023136"/>
    </source>
</evidence>
<dbReference type="Pfam" id="PF07690">
    <property type="entry name" value="MFS_1"/>
    <property type="match status" value="1"/>
</dbReference>
<dbReference type="CDD" id="cd17324">
    <property type="entry name" value="MFS_NepI_like"/>
    <property type="match status" value="1"/>
</dbReference>
<reference evidence="9 10" key="1">
    <citation type="submission" date="2019-03" db="EMBL/GenBank/DDBJ databases">
        <title>Genomic Encyclopedia of Archaeal and Bacterial Type Strains, Phase II (KMG-II): from individual species to whole genera.</title>
        <authorList>
            <person name="Goeker M."/>
        </authorList>
    </citation>
    <scope>NUCLEOTIDE SEQUENCE [LARGE SCALE GENOMIC DNA]</scope>
    <source>
        <strain evidence="9 10">DSM 45499</strain>
    </source>
</reference>
<dbReference type="PANTHER" id="PTHR43124:SF10">
    <property type="entry name" value="PURINE EFFLUX PUMP PBUE"/>
    <property type="match status" value="1"/>
</dbReference>
<organism evidence="9 10">
    <name type="scientific">Actinophytocola oryzae</name>
    <dbReference type="NCBI Taxonomy" id="502181"/>
    <lineage>
        <taxon>Bacteria</taxon>
        <taxon>Bacillati</taxon>
        <taxon>Actinomycetota</taxon>
        <taxon>Actinomycetes</taxon>
        <taxon>Pseudonocardiales</taxon>
        <taxon>Pseudonocardiaceae</taxon>
    </lineage>
</organism>
<dbReference type="Proteomes" id="UP000294927">
    <property type="component" value="Unassembled WGS sequence"/>
</dbReference>
<keyword evidence="10" id="KW-1185">Reference proteome</keyword>
<feature type="transmembrane region" description="Helical" evidence="7">
    <location>
        <begin position="159"/>
        <end position="181"/>
    </location>
</feature>
<evidence type="ECO:0000256" key="6">
    <source>
        <dbReference type="SAM" id="MobiDB-lite"/>
    </source>
</evidence>
<accession>A0A4R7VX53</accession>
<comment type="caution">
    <text evidence="9">The sequence shown here is derived from an EMBL/GenBank/DDBJ whole genome shotgun (WGS) entry which is preliminary data.</text>
</comment>
<dbReference type="PROSITE" id="PS50850">
    <property type="entry name" value="MFS"/>
    <property type="match status" value="1"/>
</dbReference>
<dbReference type="GO" id="GO:0005886">
    <property type="term" value="C:plasma membrane"/>
    <property type="evidence" value="ECO:0007669"/>
    <property type="project" value="UniProtKB-SubCell"/>
</dbReference>
<keyword evidence="5 7" id="KW-0472">Membrane</keyword>
<keyword evidence="2" id="KW-1003">Cell membrane</keyword>
<dbReference type="Gene3D" id="1.20.1250.20">
    <property type="entry name" value="MFS general substrate transporter like domains"/>
    <property type="match status" value="1"/>
</dbReference>
<dbReference type="InterPro" id="IPR036259">
    <property type="entry name" value="MFS_trans_sf"/>
</dbReference>
<dbReference type="AlphaFoldDB" id="A0A4R7VX53"/>
<dbReference type="SUPFAM" id="SSF103473">
    <property type="entry name" value="MFS general substrate transporter"/>
    <property type="match status" value="1"/>
</dbReference>
<feature type="transmembrane region" description="Helical" evidence="7">
    <location>
        <begin position="326"/>
        <end position="349"/>
    </location>
</feature>
<feature type="domain" description="Major facilitator superfamily (MFS) profile" evidence="8">
    <location>
        <begin position="5"/>
        <end position="379"/>
    </location>
</feature>
<dbReference type="EMBL" id="SOCP01000004">
    <property type="protein sequence ID" value="TDV54235.1"/>
    <property type="molecule type" value="Genomic_DNA"/>
</dbReference>
<feature type="transmembrane region" description="Helical" evidence="7">
    <location>
        <begin position="202"/>
        <end position="223"/>
    </location>
</feature>
<feature type="transmembrane region" description="Helical" evidence="7">
    <location>
        <begin position="355"/>
        <end position="375"/>
    </location>
</feature>
<gene>
    <name evidence="9" type="ORF">CLV71_104706</name>
</gene>
<protein>
    <submittedName>
        <fullName evidence="9">DHA1 family inner membrane transport protein</fullName>
    </submittedName>
</protein>
<sequence>MRRTWAFVLFAGAFAVSCTEFVVVGLLPQIAADLDVSEAVTGQLVTLNAVAFAVGAPVLSALCVRVDRRLLLLGTLAVFVAGHVTAGLAPNYAVLLASRLLSGGMMGLYLATAIAVAARLAPPERRASAMAIVVAGVSTATALGVPVSTLLGQHAGWRLPMLGIAGLALVALVLVAVVVPATGVDDGPPMTARLRALRNRPVVIGLTAIVLFWGASFTVYTYLVPLLETRAGVHGGLVTVVLFLAGLCAVGGNHLGGRGADRAPAATLVVTAAVTAAALLLVLPVATGPAGAIALVGVWQLAAWSFVPAVQAVLYRAAGPGGDLAVSFAVSGFNVGIVAGAGFGGMALAAGGIPWVVVLGAATGVVALGTVVAFVRAGRPSTPEPTPVLAGVREPAPSERTPT</sequence>
<keyword evidence="3 7" id="KW-0812">Transmembrane</keyword>
<evidence type="ECO:0000313" key="9">
    <source>
        <dbReference type="EMBL" id="TDV54235.1"/>
    </source>
</evidence>
<evidence type="ECO:0000256" key="1">
    <source>
        <dbReference type="ARBA" id="ARBA00004651"/>
    </source>
</evidence>
<dbReference type="InterPro" id="IPR050189">
    <property type="entry name" value="MFS_Efflux_Transporters"/>
</dbReference>
<keyword evidence="4 7" id="KW-1133">Transmembrane helix</keyword>
<dbReference type="RefSeq" id="WP_166664087.1">
    <property type="nucleotide sequence ID" value="NZ_SOCP01000004.1"/>
</dbReference>
<name>A0A4R7VX53_9PSEU</name>